<dbReference type="VEuPathDB" id="FungiDB:PLEOSDRAFT_1099097"/>
<evidence type="ECO:0000313" key="3">
    <source>
        <dbReference type="Proteomes" id="UP000027073"/>
    </source>
</evidence>
<feature type="compositionally biased region" description="Polar residues" evidence="1">
    <location>
        <begin position="661"/>
        <end position="672"/>
    </location>
</feature>
<accession>A0A067P1J7</accession>
<sequence length="943" mass="99919">MLHMHGVHRATSSRVQPPAVNLKERIAALQQRNTAQNPRSTSPPAVPVSSQNSKHEAPKGLRDRIAKFEQKGGVPIPRGSFGLGAPPVPENGQQKRRGELYGNRIPAPVRSGILTPQVTGGTVASWSRSVSSPGVLTPQVTGGTLSSWRSMSSSPDSRAVSPTDWDDMPEDEDATTTLKPPTFSDLGRSPSQPFPMDDEEVDSNNEFEPPSTAKVNMPTKVDISSDGQDGISVSSTSAPDSFTSPTQSLGIGETQAGETRAPSTPDVHVQVLDASAIPSSIDMNADQLLPNIPEPKEDVDLLCNEPNEELTANTFQPSALGLIDTLSTDVIHTEEHVDRELDLDEHSLPESAGSVETPPLHAQEPSRPLEVDARSDFTPPEEGSLDTIQSLPISGSEQATSPSIAISPPTAPAVEHVLPPLAIGVLSPERPLARLAYEDSPSPSETPTPTSNSSTSTIQLSSIVAPSSPRPHSIANPPSERPSPGSDAFSPPSHKSSYSVSHGQELNAVDDLDATHMSSVPMSFSAVVHKKKTETASSSTTFKPRMPATPVKKRDSYLTEPLTPGGGELTRLVEEAALLERLLSGGEIPSEIQDEATTSTTPPSESEAAPMPSILESPPVEPEPGHQAYNEDTDRVRSGPLSSFKSALSRSKSSHGRTSSEQAVSPKQTWRQSAIPLPRDSLSVSPQGADGEVPPAPPPKSPNRIFSGMRNSIHYPDALKRRPSYMMPGAYPRDSVSVSSDDSFALVTPPDTLGFLGPDDKGSTDTFMNSSSNLSVSEFGSGGHVTRAGTVGPGSSPSASKAWPSSSPKKSKSFSRAASFAGKMFQRARTKSSGSTISASDIARRMAIDAMEEPLPNMLIREDHTLPPSAGLHPPSPTHPASPNRPESYISVASTTSSAPTLDLFDAFPSVPQNPSFHPAGARTFSHIPFPQDRGTDSWPQQS</sequence>
<feature type="compositionally biased region" description="Acidic residues" evidence="1">
    <location>
        <begin position="196"/>
        <end position="205"/>
    </location>
</feature>
<dbReference type="STRING" id="1137138.A0A067P1J7"/>
<dbReference type="EMBL" id="KL198004">
    <property type="protein sequence ID" value="KDQ33115.1"/>
    <property type="molecule type" value="Genomic_DNA"/>
</dbReference>
<gene>
    <name evidence="2" type="ORF">PLEOSDRAFT_1099097</name>
</gene>
<feature type="compositionally biased region" description="Basic and acidic residues" evidence="1">
    <location>
        <begin position="53"/>
        <end position="70"/>
    </location>
</feature>
<feature type="region of interest" description="Disordered" evidence="1">
    <location>
        <begin position="124"/>
        <end position="265"/>
    </location>
</feature>
<evidence type="ECO:0000313" key="2">
    <source>
        <dbReference type="EMBL" id="KDQ33115.1"/>
    </source>
</evidence>
<reference evidence="3" key="1">
    <citation type="journal article" date="2014" name="Proc. Natl. Acad. Sci. U.S.A.">
        <title>Extensive sampling of basidiomycete genomes demonstrates inadequacy of the white-rot/brown-rot paradigm for wood decay fungi.</title>
        <authorList>
            <person name="Riley R."/>
            <person name="Salamov A.A."/>
            <person name="Brown D.W."/>
            <person name="Nagy L.G."/>
            <person name="Floudas D."/>
            <person name="Held B.W."/>
            <person name="Levasseur A."/>
            <person name="Lombard V."/>
            <person name="Morin E."/>
            <person name="Otillar R."/>
            <person name="Lindquist E.A."/>
            <person name="Sun H."/>
            <person name="LaButti K.M."/>
            <person name="Schmutz J."/>
            <person name="Jabbour D."/>
            <person name="Luo H."/>
            <person name="Baker S.E."/>
            <person name="Pisabarro A.G."/>
            <person name="Walton J.D."/>
            <person name="Blanchette R.A."/>
            <person name="Henrissat B."/>
            <person name="Martin F."/>
            <person name="Cullen D."/>
            <person name="Hibbett D.S."/>
            <person name="Grigoriev I.V."/>
        </authorList>
    </citation>
    <scope>NUCLEOTIDE SEQUENCE [LARGE SCALE GENOMIC DNA]</scope>
    <source>
        <strain evidence="3">PC15</strain>
    </source>
</reference>
<dbReference type="HOGENOM" id="CLU_274362_0_0_1"/>
<organism evidence="2 3">
    <name type="scientific">Pleurotus ostreatus (strain PC15)</name>
    <name type="common">Oyster mushroom</name>
    <dbReference type="NCBI Taxonomy" id="1137138"/>
    <lineage>
        <taxon>Eukaryota</taxon>
        <taxon>Fungi</taxon>
        <taxon>Dikarya</taxon>
        <taxon>Basidiomycota</taxon>
        <taxon>Agaricomycotina</taxon>
        <taxon>Agaricomycetes</taxon>
        <taxon>Agaricomycetidae</taxon>
        <taxon>Agaricales</taxon>
        <taxon>Pleurotineae</taxon>
        <taxon>Pleurotaceae</taxon>
        <taxon>Pleurotus</taxon>
    </lineage>
</organism>
<dbReference type="Proteomes" id="UP000027073">
    <property type="component" value="Unassembled WGS sequence"/>
</dbReference>
<feature type="compositionally biased region" description="Low complexity" evidence="1">
    <location>
        <begin position="595"/>
        <end position="613"/>
    </location>
</feature>
<feature type="region of interest" description="Disordered" evidence="1">
    <location>
        <begin position="531"/>
        <end position="569"/>
    </location>
</feature>
<feature type="compositionally biased region" description="Polar residues" evidence="1">
    <location>
        <begin position="124"/>
        <end position="145"/>
    </location>
</feature>
<feature type="compositionally biased region" description="Acidic residues" evidence="1">
    <location>
        <begin position="164"/>
        <end position="174"/>
    </location>
</feature>
<evidence type="ECO:0000256" key="1">
    <source>
        <dbReference type="SAM" id="MobiDB-lite"/>
    </source>
</evidence>
<feature type="compositionally biased region" description="Polar residues" evidence="1">
    <location>
        <begin position="764"/>
        <end position="778"/>
    </location>
</feature>
<feature type="region of interest" description="Disordered" evidence="1">
    <location>
        <begin position="24"/>
        <end position="95"/>
    </location>
</feature>
<feature type="region of interest" description="Disordered" evidence="1">
    <location>
        <begin position="751"/>
        <end position="818"/>
    </location>
</feature>
<dbReference type="InParanoid" id="A0A067P1J7"/>
<feature type="compositionally biased region" description="Low complexity" evidence="1">
    <location>
        <begin position="440"/>
        <end position="462"/>
    </location>
</feature>
<feature type="compositionally biased region" description="Polar residues" evidence="1">
    <location>
        <begin position="30"/>
        <end position="52"/>
    </location>
</feature>
<feature type="compositionally biased region" description="Low complexity" evidence="1">
    <location>
        <begin position="641"/>
        <end position="660"/>
    </location>
</feature>
<feature type="region of interest" description="Disordered" evidence="1">
    <location>
        <begin position="854"/>
        <end position="943"/>
    </location>
</feature>
<proteinExistence type="predicted"/>
<feature type="region of interest" description="Disordered" evidence="1">
    <location>
        <begin position="584"/>
        <end position="710"/>
    </location>
</feature>
<name>A0A067P1J7_PLEO1</name>
<dbReference type="OrthoDB" id="3237291at2759"/>
<protein>
    <submittedName>
        <fullName evidence="2">Uncharacterized protein</fullName>
    </submittedName>
</protein>
<feature type="compositionally biased region" description="Low complexity" evidence="1">
    <location>
        <begin position="146"/>
        <end position="161"/>
    </location>
</feature>
<feature type="region of interest" description="Disordered" evidence="1">
    <location>
        <begin position="340"/>
        <end position="388"/>
    </location>
</feature>
<feature type="compositionally biased region" description="Low complexity" evidence="1">
    <location>
        <begin position="490"/>
        <end position="502"/>
    </location>
</feature>
<feature type="compositionally biased region" description="Low complexity" evidence="1">
    <location>
        <begin position="793"/>
        <end position="818"/>
    </location>
</feature>
<feature type="compositionally biased region" description="Polar residues" evidence="1">
    <location>
        <begin position="891"/>
        <end position="900"/>
    </location>
</feature>
<feature type="compositionally biased region" description="Polar residues" evidence="1">
    <location>
        <begin position="225"/>
        <end position="249"/>
    </location>
</feature>
<feature type="region of interest" description="Disordered" evidence="1">
    <location>
        <begin position="437"/>
        <end position="509"/>
    </location>
</feature>
<dbReference type="AlphaFoldDB" id="A0A067P1J7"/>